<organism evidence="3 4">
    <name type="scientific">Mediterraneibacter gnavus</name>
    <name type="common">Ruminococcus gnavus</name>
    <dbReference type="NCBI Taxonomy" id="33038"/>
    <lineage>
        <taxon>Bacteria</taxon>
        <taxon>Bacillati</taxon>
        <taxon>Bacillota</taxon>
        <taxon>Clostridia</taxon>
        <taxon>Lachnospirales</taxon>
        <taxon>Lachnospiraceae</taxon>
        <taxon>Mediterraneibacter</taxon>
    </lineage>
</organism>
<dbReference type="GO" id="GO:0003677">
    <property type="term" value="F:DNA binding"/>
    <property type="evidence" value="ECO:0007669"/>
    <property type="project" value="InterPro"/>
</dbReference>
<reference evidence="2" key="2">
    <citation type="submission" date="2021-10" db="EMBL/GenBank/DDBJ databases">
        <title>Collection of gut derived symbiotic bacterial strains cultured from healthy donors.</title>
        <authorList>
            <person name="Lin H."/>
            <person name="Littmann E."/>
            <person name="Claire K."/>
            <person name="Pamer E."/>
        </authorList>
    </citation>
    <scope>NUCLEOTIDE SEQUENCE</scope>
    <source>
        <strain evidence="2">MSK.23.4</strain>
    </source>
</reference>
<evidence type="ECO:0000313" key="3">
    <source>
        <dbReference type="EMBL" id="RHM77692.1"/>
    </source>
</evidence>
<comment type="caution">
    <text evidence="3">The sequence shown here is derived from an EMBL/GenBank/DDBJ whole genome shotgun (WGS) entry which is preliminary data.</text>
</comment>
<dbReference type="PROSITE" id="PS50943">
    <property type="entry name" value="HTH_CROC1"/>
    <property type="match status" value="1"/>
</dbReference>
<dbReference type="Proteomes" id="UP000285610">
    <property type="component" value="Unassembled WGS sequence"/>
</dbReference>
<dbReference type="SUPFAM" id="SSF47413">
    <property type="entry name" value="lambda repressor-like DNA-binding domains"/>
    <property type="match status" value="1"/>
</dbReference>
<dbReference type="EMBL" id="JAJBNC010000028">
    <property type="protein sequence ID" value="MCB5495001.1"/>
    <property type="molecule type" value="Genomic_DNA"/>
</dbReference>
<reference evidence="3 4" key="1">
    <citation type="submission" date="2018-08" db="EMBL/GenBank/DDBJ databases">
        <title>A genome reference for cultivated species of the human gut microbiota.</title>
        <authorList>
            <person name="Zou Y."/>
            <person name="Xue W."/>
            <person name="Luo G."/>
        </authorList>
    </citation>
    <scope>NUCLEOTIDE SEQUENCE [LARGE SCALE GENOMIC DNA]</scope>
    <source>
        <strain evidence="3 4">AF33-12</strain>
    </source>
</reference>
<protein>
    <submittedName>
        <fullName evidence="2">Helix-turn-helix transcriptional regulator</fullName>
    </submittedName>
    <submittedName>
        <fullName evidence="3">XRE family transcriptional regulator</fullName>
    </submittedName>
</protein>
<dbReference type="EMBL" id="QRQE01000013">
    <property type="protein sequence ID" value="RHM77692.1"/>
    <property type="molecule type" value="Genomic_DNA"/>
</dbReference>
<dbReference type="InterPro" id="IPR010982">
    <property type="entry name" value="Lambda_DNA-bd_dom_sf"/>
</dbReference>
<evidence type="ECO:0000313" key="2">
    <source>
        <dbReference type="EMBL" id="MCB5495001.1"/>
    </source>
</evidence>
<dbReference type="Pfam" id="PF13443">
    <property type="entry name" value="HTH_26"/>
    <property type="match status" value="1"/>
</dbReference>
<evidence type="ECO:0000259" key="1">
    <source>
        <dbReference type="PROSITE" id="PS50943"/>
    </source>
</evidence>
<dbReference type="Gene3D" id="1.10.260.40">
    <property type="entry name" value="lambda repressor-like DNA-binding domains"/>
    <property type="match status" value="1"/>
</dbReference>
<feature type="domain" description="HTH cro/C1-type" evidence="1">
    <location>
        <begin position="23"/>
        <end position="61"/>
    </location>
</feature>
<gene>
    <name evidence="3" type="ORF">DWZ50_07055</name>
    <name evidence="2" type="ORF">LIQ10_14885</name>
</gene>
<proteinExistence type="predicted"/>
<dbReference type="Proteomes" id="UP001297422">
    <property type="component" value="Unassembled WGS sequence"/>
</dbReference>
<evidence type="ECO:0000313" key="4">
    <source>
        <dbReference type="Proteomes" id="UP000285610"/>
    </source>
</evidence>
<dbReference type="CDD" id="cd00093">
    <property type="entry name" value="HTH_XRE"/>
    <property type="match status" value="1"/>
</dbReference>
<dbReference type="RefSeq" id="WP_044987919.1">
    <property type="nucleotide sequence ID" value="NZ_BAABXJ010000002.1"/>
</dbReference>
<dbReference type="AlphaFoldDB" id="A0A415SAY7"/>
<dbReference type="InterPro" id="IPR001387">
    <property type="entry name" value="Cro/C1-type_HTH"/>
</dbReference>
<sequence length="72" mass="8659">MLRLRVNEILKQQHKSRYWLNNQMGMTYTNLRRIIDNETTSIRYDTLEKLCRVLNCSPSELIEIISEEPKDC</sequence>
<name>A0A415SAY7_MEDGN</name>
<accession>A0A415SAY7</accession>